<sequence>MWADIPDRSSKGQSGQHDELGHELLLAGDAWCHVTVVEIPVILAHLRLVLVASCEQVLSKTCFTANRPAGHLSFVSSVDSTPWRPFRRRRCKRTEFRTCVD</sequence>
<evidence type="ECO:0000313" key="1">
    <source>
        <dbReference type="EMBL" id="VDP33457.1"/>
    </source>
</evidence>
<dbReference type="WBParaSite" id="SBAD_0001100901-mRNA-1">
    <property type="protein sequence ID" value="SBAD_0001100901-mRNA-1"/>
    <property type="gene ID" value="SBAD_0001100901"/>
</dbReference>
<protein>
    <submittedName>
        <fullName evidence="1 3">Uncharacterized protein</fullName>
    </submittedName>
</protein>
<dbReference type="AlphaFoldDB" id="A0A183J441"/>
<reference evidence="1 2" key="2">
    <citation type="submission" date="2018-11" db="EMBL/GenBank/DDBJ databases">
        <authorList>
            <consortium name="Pathogen Informatics"/>
        </authorList>
    </citation>
    <scope>NUCLEOTIDE SEQUENCE [LARGE SCALE GENOMIC DNA]</scope>
</reference>
<reference evidence="3" key="1">
    <citation type="submission" date="2016-06" db="UniProtKB">
        <authorList>
            <consortium name="WormBaseParasite"/>
        </authorList>
    </citation>
    <scope>IDENTIFICATION</scope>
</reference>
<organism evidence="3">
    <name type="scientific">Soboliphyme baturini</name>
    <dbReference type="NCBI Taxonomy" id="241478"/>
    <lineage>
        <taxon>Eukaryota</taxon>
        <taxon>Metazoa</taxon>
        <taxon>Ecdysozoa</taxon>
        <taxon>Nematoda</taxon>
        <taxon>Enoplea</taxon>
        <taxon>Dorylaimia</taxon>
        <taxon>Dioctophymatida</taxon>
        <taxon>Dioctophymatoidea</taxon>
        <taxon>Soboliphymatidae</taxon>
        <taxon>Soboliphyme</taxon>
    </lineage>
</organism>
<keyword evidence="2" id="KW-1185">Reference proteome</keyword>
<dbReference type="Proteomes" id="UP000270296">
    <property type="component" value="Unassembled WGS sequence"/>
</dbReference>
<accession>A0A183J441</accession>
<evidence type="ECO:0000313" key="3">
    <source>
        <dbReference type="WBParaSite" id="SBAD_0001100901-mRNA-1"/>
    </source>
</evidence>
<gene>
    <name evidence="1" type="ORF">SBAD_LOCUS10639</name>
</gene>
<name>A0A183J441_9BILA</name>
<evidence type="ECO:0000313" key="2">
    <source>
        <dbReference type="Proteomes" id="UP000270296"/>
    </source>
</evidence>
<proteinExistence type="predicted"/>
<dbReference type="EMBL" id="UZAM01014352">
    <property type="protein sequence ID" value="VDP33457.1"/>
    <property type="molecule type" value="Genomic_DNA"/>
</dbReference>